<evidence type="ECO:0000256" key="1">
    <source>
        <dbReference type="SAM" id="MobiDB-lite"/>
    </source>
</evidence>
<feature type="region of interest" description="Disordered" evidence="1">
    <location>
        <begin position="37"/>
        <end position="63"/>
    </location>
</feature>
<dbReference type="OrthoDB" id="5122806at2"/>
<gene>
    <name evidence="2" type="ORF">FM119_10265</name>
</gene>
<sequence length="63" mass="6930">MSRGERRRGEDRRFTVQAVPRSQPDLHKLAQVLLGMAVSRSKTNGETTPDAADPGPSEPDKVE</sequence>
<keyword evidence="3" id="KW-1185">Reference proteome</keyword>
<evidence type="ECO:0000313" key="2">
    <source>
        <dbReference type="EMBL" id="SJN37149.1"/>
    </source>
</evidence>
<dbReference type="AlphaFoldDB" id="A0A1R4JYS9"/>
<dbReference type="RefSeq" id="WP_133617383.1">
    <property type="nucleotide sequence ID" value="NZ_FUKR01000057.1"/>
</dbReference>
<evidence type="ECO:0000313" key="3">
    <source>
        <dbReference type="Proteomes" id="UP000196778"/>
    </source>
</evidence>
<dbReference type="Proteomes" id="UP000196778">
    <property type="component" value="Unassembled WGS sequence"/>
</dbReference>
<organism evidence="2 3">
    <name type="scientific">Mycetocola reblochoni REB411</name>
    <dbReference type="NCBI Taxonomy" id="1255698"/>
    <lineage>
        <taxon>Bacteria</taxon>
        <taxon>Bacillati</taxon>
        <taxon>Actinomycetota</taxon>
        <taxon>Actinomycetes</taxon>
        <taxon>Micrococcales</taxon>
        <taxon>Microbacteriaceae</taxon>
        <taxon>Mycetocola</taxon>
    </lineage>
</organism>
<protein>
    <submittedName>
        <fullName evidence="2">Uncharacterized protein</fullName>
    </submittedName>
</protein>
<reference evidence="3" key="1">
    <citation type="submission" date="2017-02" db="EMBL/GenBank/DDBJ databases">
        <authorList>
            <person name="Dridi B."/>
        </authorList>
    </citation>
    <scope>NUCLEOTIDE SEQUENCE [LARGE SCALE GENOMIC DNA]</scope>
    <source>
        <strain evidence="3">EB411</strain>
    </source>
</reference>
<accession>A0A1R4JYS9</accession>
<proteinExistence type="predicted"/>
<dbReference type="EMBL" id="FUKR01000057">
    <property type="protein sequence ID" value="SJN37149.1"/>
    <property type="molecule type" value="Genomic_DNA"/>
</dbReference>
<name>A0A1R4JYS9_9MICO</name>
<feature type="region of interest" description="Disordered" evidence="1">
    <location>
        <begin position="1"/>
        <end position="22"/>
    </location>
</feature>